<evidence type="ECO:0000313" key="2">
    <source>
        <dbReference type="Proteomes" id="UP000297647"/>
    </source>
</evidence>
<gene>
    <name evidence="1" type="ORF">E4S40_16485</name>
</gene>
<dbReference type="InterPro" id="IPR025316">
    <property type="entry name" value="DUF4221"/>
</dbReference>
<dbReference type="AlphaFoldDB" id="A0A4Y9QHK4"/>
<proteinExistence type="predicted"/>
<evidence type="ECO:0000313" key="1">
    <source>
        <dbReference type="EMBL" id="TFV92139.1"/>
    </source>
</evidence>
<evidence type="ECO:0008006" key="3">
    <source>
        <dbReference type="Google" id="ProtNLM"/>
    </source>
</evidence>
<keyword evidence="2" id="KW-1185">Reference proteome</keyword>
<protein>
    <recommendedName>
        <fullName evidence="3">DUF4221 domain-containing protein</fullName>
    </recommendedName>
</protein>
<dbReference type="OrthoDB" id="819235at2"/>
<organism evidence="1 2">
    <name type="scientific">Algoriphagus kandeliae</name>
    <dbReference type="NCBI Taxonomy" id="2562278"/>
    <lineage>
        <taxon>Bacteria</taxon>
        <taxon>Pseudomonadati</taxon>
        <taxon>Bacteroidota</taxon>
        <taxon>Cytophagia</taxon>
        <taxon>Cytophagales</taxon>
        <taxon>Cyclobacteriaceae</taxon>
        <taxon>Algoriphagus</taxon>
    </lineage>
</organism>
<name>A0A4Y9QHK4_9BACT</name>
<dbReference type="RefSeq" id="WP_135076865.1">
    <property type="nucleotide sequence ID" value="NZ_SPSB01000006.1"/>
</dbReference>
<accession>A0A4Y9QHK4</accession>
<reference evidence="1 2" key="1">
    <citation type="submission" date="2019-03" db="EMBL/GenBank/DDBJ databases">
        <title>Algoriphagus sp. nov, a new strain isolated from root system soil of mangrove plant Kandelia.</title>
        <authorList>
            <person name="Yin Q."/>
            <person name="Wang K."/>
            <person name="Song Z."/>
        </authorList>
    </citation>
    <scope>NUCLEOTIDE SEQUENCE [LARGE SCALE GENOMIC DNA]</scope>
    <source>
        <strain evidence="1 2">XY-J91</strain>
    </source>
</reference>
<dbReference type="Pfam" id="PF13970">
    <property type="entry name" value="DUF4221"/>
    <property type="match status" value="1"/>
</dbReference>
<comment type="caution">
    <text evidence="1">The sequence shown here is derived from an EMBL/GenBank/DDBJ whole genome shotgun (WGS) entry which is preliminary data.</text>
</comment>
<dbReference type="EMBL" id="SPSB01000006">
    <property type="protein sequence ID" value="TFV92139.1"/>
    <property type="molecule type" value="Genomic_DNA"/>
</dbReference>
<sequence length="335" mass="38811">MNEFIVTTSSARQFEGWAFIFRSTETGEEVYRIEIPDEGPNSMKGGIYINYVDSPSRILLANTKGEIGEYPKSGEKINEFHSLKNYGEKASIFPLSRSAGVIYLYESKIQFSLSPNSVTNWKDLPGPGEMRSEFPVNYREWIILVDLETEEIQKSDFAIPTGYEQFKNDLTATTLFGDRDSKRNLFYLAWPGSPEIYLLDGFALKKKLIPMTSQEFNYLPAETIPWGDKFTVWALPKEASRNIFLIYDEDRDLILKCTKINESGAGETKFERTKHYVLSIYSGEWNPLGEYLFDFDSELDLENWFLTSEGLFINKPEQKSEDEYEFYKIDLSRFK</sequence>
<dbReference type="Proteomes" id="UP000297647">
    <property type="component" value="Unassembled WGS sequence"/>
</dbReference>